<dbReference type="EMBL" id="FUYV01000011">
    <property type="protein sequence ID" value="SKC13809.1"/>
    <property type="molecule type" value="Genomic_DNA"/>
</dbReference>
<dbReference type="Gene3D" id="3.40.50.2000">
    <property type="entry name" value="Glycogen Phosphorylase B"/>
    <property type="match status" value="1"/>
</dbReference>
<evidence type="ECO:0000313" key="1">
    <source>
        <dbReference type="EMBL" id="SKC13809.1"/>
    </source>
</evidence>
<dbReference type="SUPFAM" id="SSF53756">
    <property type="entry name" value="UDP-Glycosyltransferase/glycogen phosphorylase"/>
    <property type="match status" value="1"/>
</dbReference>
<protein>
    <submittedName>
        <fullName evidence="1">Uncharacterized protein</fullName>
    </submittedName>
</protein>
<evidence type="ECO:0000313" key="2">
    <source>
        <dbReference type="Proteomes" id="UP000191055"/>
    </source>
</evidence>
<name>A0A1T5GZM6_9BACT</name>
<accession>A0A1T5GZM6</accession>
<gene>
    <name evidence="1" type="ORF">SAMN03080601_01994</name>
</gene>
<sequence length="413" mass="46954">MHRVRLSIPFFKNAGCGITVIAVKPKYIEASIDPVLESLSDDCRVIRVSAFPVKITRKFGLGNLGYRSWFQIKKAGDSLLRKEKFDLVYFSTTAFPVMTLGRIWKQKFNIPFVLDMQDPWRNDFYLSQPKSNRPPKYKIAHFLDSMLEKWTVPHANGMISVSDAYPSTLNQRYKTNIPSSTITFAASYKDFEIVEKSNLVNNIFKKEKDTVTLVYMGAVTPGMPIPVKQTLQAIKEYVLKPDSKKIKAFFIGTSYASSKNPAYRIKSIIKETGLEAFTFESPHRVGYFQSIKLLMDADALLLPGSIEAGYTASKIYPYILSRKPIFAVTHALSSVSKILKGCKAGSVITFKDEKDLLNKQSLINKEFEQFMNALPFETNIDKDYFKPYTDHSVASKQLDFFKRIIKSYVGKTS</sequence>
<keyword evidence="2" id="KW-1185">Reference proteome</keyword>
<dbReference type="STRING" id="889453.SAMN03080601_01994"/>
<dbReference type="Proteomes" id="UP000191055">
    <property type="component" value="Unassembled WGS sequence"/>
</dbReference>
<organism evidence="1 2">
    <name type="scientific">Alkalitalea saponilacus</name>
    <dbReference type="NCBI Taxonomy" id="889453"/>
    <lineage>
        <taxon>Bacteria</taxon>
        <taxon>Pseudomonadati</taxon>
        <taxon>Bacteroidota</taxon>
        <taxon>Bacteroidia</taxon>
        <taxon>Marinilabiliales</taxon>
        <taxon>Marinilabiliaceae</taxon>
        <taxon>Alkalitalea</taxon>
    </lineage>
</organism>
<proteinExistence type="predicted"/>
<reference evidence="2" key="1">
    <citation type="submission" date="2017-02" db="EMBL/GenBank/DDBJ databases">
        <authorList>
            <person name="Varghese N."/>
            <person name="Submissions S."/>
        </authorList>
    </citation>
    <scope>NUCLEOTIDE SEQUENCE [LARGE SCALE GENOMIC DNA]</scope>
    <source>
        <strain evidence="2">DSM 24412</strain>
    </source>
</reference>
<dbReference type="AlphaFoldDB" id="A0A1T5GZM6"/>